<feature type="transmembrane region" description="Helical" evidence="8">
    <location>
        <begin position="57"/>
        <end position="78"/>
    </location>
</feature>
<feature type="transmembrane region" description="Helical" evidence="8">
    <location>
        <begin position="352"/>
        <end position="379"/>
    </location>
</feature>
<dbReference type="GO" id="GO:0016020">
    <property type="term" value="C:membrane"/>
    <property type="evidence" value="ECO:0007669"/>
    <property type="project" value="UniProtKB-SubCell"/>
</dbReference>
<sequence length="412" mass="43111">MNGPARGAIAAPPSKRRAALLFIFITVALDILALGLIIPILPKLILEFSAGDSARAATLYGLFAVAFAAMQFLASPVLGALSDRFGRRPVILLSNLGLGLDYILMALAPSLWWLLVGRLLAGITAASITTANAYIADVTPPEKRAAGFGMLGAAFGLGFVIGPALGGVLGSIDLRLPFWLAAGLSLANFIYGWLILPESLPAEKRRPFAWRGANPLGALKFLRAHPGVPVLAGGLFLSQLAHMALPAAFVLYADYRYGWDEREVGLALALVGICSAIVQAGLVRRVIPHIGERRGLLLGLSMGAAGFALYGFASEGWILLLGVPVMALWGFAMPSAQGLLTRHVEAEAQGRLQGALTSLTGIAGIIGPLMFSQILAAAIGPLKAWHLPGAPFLLAAALLTVAALLVRARVRS</sequence>
<keyword evidence="11" id="KW-1185">Reference proteome</keyword>
<dbReference type="AlphaFoldDB" id="A0A1G6TXK0"/>
<dbReference type="Pfam" id="PF07690">
    <property type="entry name" value="MFS_1"/>
    <property type="match status" value="1"/>
</dbReference>
<evidence type="ECO:0000256" key="7">
    <source>
        <dbReference type="ARBA" id="ARBA00023136"/>
    </source>
</evidence>
<evidence type="ECO:0000256" key="5">
    <source>
        <dbReference type="ARBA" id="ARBA00022692"/>
    </source>
</evidence>
<evidence type="ECO:0000256" key="6">
    <source>
        <dbReference type="ARBA" id="ARBA00022989"/>
    </source>
</evidence>
<name>A0A1G6TXK0_9GAMM</name>
<dbReference type="GO" id="GO:0022857">
    <property type="term" value="F:transmembrane transporter activity"/>
    <property type="evidence" value="ECO:0007669"/>
    <property type="project" value="InterPro"/>
</dbReference>
<dbReference type="PANTHER" id="PTHR23504">
    <property type="entry name" value="MAJOR FACILITATOR SUPERFAMILY DOMAIN-CONTAINING PROTEIN 10"/>
    <property type="match status" value="1"/>
</dbReference>
<feature type="transmembrane region" description="Helical" evidence="8">
    <location>
        <begin position="264"/>
        <end position="283"/>
    </location>
</feature>
<dbReference type="Proteomes" id="UP000199603">
    <property type="component" value="Unassembled WGS sequence"/>
</dbReference>
<dbReference type="EMBL" id="FNAG01000002">
    <property type="protein sequence ID" value="SDD33789.1"/>
    <property type="molecule type" value="Genomic_DNA"/>
</dbReference>
<comment type="subcellular location">
    <subcellularLocation>
        <location evidence="2">Membrane</location>
        <topology evidence="2">Multi-pass membrane protein</topology>
    </subcellularLocation>
</comment>
<feature type="transmembrane region" description="Helical" evidence="8">
    <location>
        <begin position="295"/>
        <end position="312"/>
    </location>
</feature>
<protein>
    <submittedName>
        <fullName evidence="10">MFS transporter, DHA1 family, tetracycline resistance protein</fullName>
    </submittedName>
</protein>
<keyword evidence="5 8" id="KW-0812">Transmembrane</keyword>
<dbReference type="CDD" id="cd17388">
    <property type="entry name" value="MFS_TetA"/>
    <property type="match status" value="1"/>
</dbReference>
<proteinExistence type="inferred from homology"/>
<feature type="domain" description="Major facilitator superfamily (MFS) profile" evidence="9">
    <location>
        <begin position="19"/>
        <end position="412"/>
    </location>
</feature>
<feature type="transmembrane region" description="Helical" evidence="8">
    <location>
        <begin position="20"/>
        <end position="45"/>
    </location>
</feature>
<evidence type="ECO:0000256" key="4">
    <source>
        <dbReference type="ARBA" id="ARBA00022448"/>
    </source>
</evidence>
<evidence type="ECO:0000313" key="10">
    <source>
        <dbReference type="EMBL" id="SDD33789.1"/>
    </source>
</evidence>
<feature type="transmembrane region" description="Helical" evidence="8">
    <location>
        <begin position="119"/>
        <end position="136"/>
    </location>
</feature>
<feature type="transmembrane region" description="Helical" evidence="8">
    <location>
        <begin position="90"/>
        <end position="113"/>
    </location>
</feature>
<evidence type="ECO:0000256" key="2">
    <source>
        <dbReference type="ARBA" id="ARBA00004141"/>
    </source>
</evidence>
<reference evidence="10 11" key="1">
    <citation type="submission" date="2016-10" db="EMBL/GenBank/DDBJ databases">
        <authorList>
            <person name="de Groot N.N."/>
        </authorList>
    </citation>
    <scope>NUCLEOTIDE SEQUENCE [LARGE SCALE GENOMIC DNA]</scope>
    <source>
        <strain evidence="10 11">DSM 16957</strain>
    </source>
</reference>
<evidence type="ECO:0000256" key="8">
    <source>
        <dbReference type="SAM" id="Phobius"/>
    </source>
</evidence>
<dbReference type="InterPro" id="IPR011701">
    <property type="entry name" value="MFS"/>
</dbReference>
<evidence type="ECO:0000313" key="11">
    <source>
        <dbReference type="Proteomes" id="UP000199603"/>
    </source>
</evidence>
<gene>
    <name evidence="10" type="ORF">SAMN04488509_10259</name>
</gene>
<dbReference type="STRING" id="265719.SAMN04488509_10259"/>
<feature type="transmembrane region" description="Helical" evidence="8">
    <location>
        <begin position="230"/>
        <end position="252"/>
    </location>
</feature>
<dbReference type="Gene3D" id="1.20.1250.20">
    <property type="entry name" value="MFS general substrate transporter like domains"/>
    <property type="match status" value="1"/>
</dbReference>
<feature type="transmembrane region" description="Helical" evidence="8">
    <location>
        <begin position="178"/>
        <end position="196"/>
    </location>
</feature>
<keyword evidence="4" id="KW-0813">Transport</keyword>
<feature type="transmembrane region" description="Helical" evidence="8">
    <location>
        <begin position="385"/>
        <end position="406"/>
    </location>
</feature>
<dbReference type="PRINTS" id="PR01035">
    <property type="entry name" value="TCRTETA"/>
</dbReference>
<feature type="transmembrane region" description="Helical" evidence="8">
    <location>
        <begin position="318"/>
        <end position="340"/>
    </location>
</feature>
<evidence type="ECO:0000256" key="1">
    <source>
        <dbReference type="ARBA" id="ARBA00003279"/>
    </source>
</evidence>
<organism evidence="10 11">
    <name type="scientific">Aquimonas voraii</name>
    <dbReference type="NCBI Taxonomy" id="265719"/>
    <lineage>
        <taxon>Bacteria</taxon>
        <taxon>Pseudomonadati</taxon>
        <taxon>Pseudomonadota</taxon>
        <taxon>Gammaproteobacteria</taxon>
        <taxon>Lysobacterales</taxon>
        <taxon>Lysobacteraceae</taxon>
        <taxon>Aquimonas</taxon>
    </lineage>
</organism>
<dbReference type="InterPro" id="IPR036259">
    <property type="entry name" value="MFS_trans_sf"/>
</dbReference>
<feature type="transmembrane region" description="Helical" evidence="8">
    <location>
        <begin position="148"/>
        <end position="172"/>
    </location>
</feature>
<comment type="function">
    <text evidence="1">Resistance to tetracycline by an active tetracycline efflux. This is an energy-dependent process that decreases the accumulation of the antibiotic in whole cells. This protein functions as a metal-tetracycline/H(+) antiporter.</text>
</comment>
<dbReference type="InterPro" id="IPR020846">
    <property type="entry name" value="MFS_dom"/>
</dbReference>
<keyword evidence="6 8" id="KW-1133">Transmembrane helix</keyword>
<accession>A0A1G6TXK0</accession>
<dbReference type="PROSITE" id="PS00216">
    <property type="entry name" value="SUGAR_TRANSPORT_1"/>
    <property type="match status" value="1"/>
</dbReference>
<dbReference type="PANTHER" id="PTHR23504:SF15">
    <property type="entry name" value="MAJOR FACILITATOR SUPERFAMILY (MFS) PROFILE DOMAIN-CONTAINING PROTEIN"/>
    <property type="match status" value="1"/>
</dbReference>
<dbReference type="SUPFAM" id="SSF103473">
    <property type="entry name" value="MFS general substrate transporter"/>
    <property type="match status" value="1"/>
</dbReference>
<dbReference type="InterPro" id="IPR001958">
    <property type="entry name" value="Tet-R_TetA/multi-R_MdtG-like"/>
</dbReference>
<evidence type="ECO:0000256" key="3">
    <source>
        <dbReference type="ARBA" id="ARBA00007520"/>
    </source>
</evidence>
<evidence type="ECO:0000259" key="9">
    <source>
        <dbReference type="PROSITE" id="PS50850"/>
    </source>
</evidence>
<dbReference type="PROSITE" id="PS50850">
    <property type="entry name" value="MFS"/>
    <property type="match status" value="1"/>
</dbReference>
<comment type="similarity">
    <text evidence="3">Belongs to the major facilitator superfamily. TCR/Tet family.</text>
</comment>
<dbReference type="InterPro" id="IPR005829">
    <property type="entry name" value="Sugar_transporter_CS"/>
</dbReference>
<keyword evidence="7 8" id="KW-0472">Membrane</keyword>